<dbReference type="EMBL" id="GBRH01158455">
    <property type="protein sequence ID" value="JAE39441.1"/>
    <property type="molecule type" value="Transcribed_RNA"/>
</dbReference>
<dbReference type="AlphaFoldDB" id="A0A0A9HX28"/>
<organism evidence="1">
    <name type="scientific">Arundo donax</name>
    <name type="common">Giant reed</name>
    <name type="synonym">Donax arundinaceus</name>
    <dbReference type="NCBI Taxonomy" id="35708"/>
    <lineage>
        <taxon>Eukaryota</taxon>
        <taxon>Viridiplantae</taxon>
        <taxon>Streptophyta</taxon>
        <taxon>Embryophyta</taxon>
        <taxon>Tracheophyta</taxon>
        <taxon>Spermatophyta</taxon>
        <taxon>Magnoliopsida</taxon>
        <taxon>Liliopsida</taxon>
        <taxon>Poales</taxon>
        <taxon>Poaceae</taxon>
        <taxon>PACMAD clade</taxon>
        <taxon>Arundinoideae</taxon>
        <taxon>Arundineae</taxon>
        <taxon>Arundo</taxon>
    </lineage>
</organism>
<sequence length="59" mass="6951">MSHTTRNRHGLLFCFFSVFLLNQKDPFLLRLAMETFKLRHKLIYLQPLISGSVCCRLVP</sequence>
<proteinExistence type="predicted"/>
<reference evidence="1" key="1">
    <citation type="submission" date="2014-09" db="EMBL/GenBank/DDBJ databases">
        <authorList>
            <person name="Magalhaes I.L.F."/>
            <person name="Oliveira U."/>
            <person name="Santos F.R."/>
            <person name="Vidigal T.H.D.A."/>
            <person name="Brescovit A.D."/>
            <person name="Santos A.J."/>
        </authorList>
    </citation>
    <scope>NUCLEOTIDE SEQUENCE</scope>
    <source>
        <tissue evidence="1">Shoot tissue taken approximately 20 cm above the soil surface</tissue>
    </source>
</reference>
<name>A0A0A9HX28_ARUDO</name>
<protein>
    <submittedName>
        <fullName evidence="1">Uncharacterized protein</fullName>
    </submittedName>
</protein>
<accession>A0A0A9HX28</accession>
<reference evidence="1" key="2">
    <citation type="journal article" date="2015" name="Data Brief">
        <title>Shoot transcriptome of the giant reed, Arundo donax.</title>
        <authorList>
            <person name="Barrero R.A."/>
            <person name="Guerrero F.D."/>
            <person name="Moolhuijzen P."/>
            <person name="Goolsby J.A."/>
            <person name="Tidwell J."/>
            <person name="Bellgard S.E."/>
            <person name="Bellgard M.I."/>
        </authorList>
    </citation>
    <scope>NUCLEOTIDE SEQUENCE</scope>
    <source>
        <tissue evidence="1">Shoot tissue taken approximately 20 cm above the soil surface</tissue>
    </source>
</reference>
<evidence type="ECO:0000313" key="1">
    <source>
        <dbReference type="EMBL" id="JAE39441.1"/>
    </source>
</evidence>